<gene>
    <name evidence="3" type="primary">kamA</name>
    <name evidence="3" type="ORF">DFE_1412</name>
</gene>
<keyword evidence="1" id="KW-0479">Metal-binding</keyword>
<dbReference type="PANTHER" id="PTHR30538">
    <property type="entry name" value="LYSINE 2,3-AMINOMUTASE-RELATED"/>
    <property type="match status" value="1"/>
</dbReference>
<dbReference type="InterPro" id="IPR013785">
    <property type="entry name" value="Aldolase_TIM"/>
</dbReference>
<keyword evidence="1" id="KW-0004">4Fe-4S</keyword>
<dbReference type="PANTHER" id="PTHR30538:SF1">
    <property type="entry name" value="L-LYSINE 2,3-AMINOMUTASE"/>
    <property type="match status" value="1"/>
</dbReference>
<keyword evidence="1" id="KW-0408">Iron</keyword>
<dbReference type="Gene3D" id="3.20.20.70">
    <property type="entry name" value="Aldolase class I"/>
    <property type="match status" value="1"/>
</dbReference>
<feature type="modified residue" description="N6-(pyridoxal phosphate)lysine" evidence="2">
    <location>
        <position position="128"/>
    </location>
</feature>
<dbReference type="EMBL" id="AP017378">
    <property type="protein sequence ID" value="BBD08138.1"/>
    <property type="molecule type" value="Genomic_DNA"/>
</dbReference>
<dbReference type="InterPro" id="IPR003739">
    <property type="entry name" value="Lys_aminomutase/Glu_NH3_mut"/>
</dbReference>
<evidence type="ECO:0000256" key="2">
    <source>
        <dbReference type="PIRSR" id="PIRSR603739-50"/>
    </source>
</evidence>
<proteinExistence type="predicted"/>
<dbReference type="KEGG" id="dfl:DFE_1412"/>
<keyword evidence="1" id="KW-0411">Iron-sulfur</keyword>
<evidence type="ECO:0000256" key="1">
    <source>
        <dbReference type="ARBA" id="ARBA00022485"/>
    </source>
</evidence>
<dbReference type="RefSeq" id="WP_232034897.1">
    <property type="nucleotide sequence ID" value="NZ_AP017378.1"/>
</dbReference>
<dbReference type="Proteomes" id="UP000269883">
    <property type="component" value="Chromosome"/>
</dbReference>
<organism evidence="3 4">
    <name type="scientific">Desulfovibrio ferrophilus</name>
    <dbReference type="NCBI Taxonomy" id="241368"/>
    <lineage>
        <taxon>Bacteria</taxon>
        <taxon>Pseudomonadati</taxon>
        <taxon>Thermodesulfobacteriota</taxon>
        <taxon>Desulfovibrionia</taxon>
        <taxon>Desulfovibrionales</taxon>
        <taxon>Desulfovibrionaceae</taxon>
        <taxon>Desulfovibrio</taxon>
    </lineage>
</organism>
<dbReference type="GO" id="GO:0051539">
    <property type="term" value="F:4 iron, 4 sulfur cluster binding"/>
    <property type="evidence" value="ECO:0007669"/>
    <property type="project" value="UniProtKB-KW"/>
</dbReference>
<accession>A0A2Z6AY36</accession>
<keyword evidence="2" id="KW-0663">Pyridoxal phosphate</keyword>
<protein>
    <submittedName>
        <fullName evidence="3">Lysine 2,3-aminomutase</fullName>
    </submittedName>
</protein>
<reference evidence="3 4" key="1">
    <citation type="journal article" date="2018" name="Sci. Adv.">
        <title>Multi-heme cytochromes provide a pathway for survival in energy-limited environments.</title>
        <authorList>
            <person name="Deng X."/>
            <person name="Dohmae N."/>
            <person name="Nealson K.H."/>
            <person name="Hashimoto K."/>
            <person name="Okamoto A."/>
        </authorList>
    </citation>
    <scope>NUCLEOTIDE SEQUENCE [LARGE SCALE GENOMIC DNA]</scope>
    <source>
        <strain evidence="3 4">IS5</strain>
    </source>
</reference>
<name>A0A2Z6AY36_9BACT</name>
<sequence length="180" mass="20535">MNNELLDILEESNDKGPVRVVTQINTAQEITPVSKQAFKDISKRVMAVLNQAVLMRGINDSKPKMWKLVETIQEAYVRPYYVFNCSYRNPQYTHMRVPVEQGRDIIEGMYGNISGDAIPRYIAAAGGKIPLHRDNLVRHEDGNVILRKPWSGEETAYPDAVPELYNEDADFAFNKYGKDE</sequence>
<evidence type="ECO:0000313" key="3">
    <source>
        <dbReference type="EMBL" id="BBD08138.1"/>
    </source>
</evidence>
<keyword evidence="4" id="KW-1185">Reference proteome</keyword>
<comment type="cofactor">
    <cofactor evidence="2">
        <name>pyridoxal 5'-phosphate</name>
        <dbReference type="ChEBI" id="CHEBI:597326"/>
    </cofactor>
</comment>
<evidence type="ECO:0000313" key="4">
    <source>
        <dbReference type="Proteomes" id="UP000269883"/>
    </source>
</evidence>
<dbReference type="AlphaFoldDB" id="A0A2Z6AY36"/>